<evidence type="ECO:0000313" key="1">
    <source>
        <dbReference type="EMBL" id="MFD2874046.1"/>
    </source>
</evidence>
<keyword evidence="2" id="KW-1185">Reference proteome</keyword>
<dbReference type="Proteomes" id="UP001597557">
    <property type="component" value="Unassembled WGS sequence"/>
</dbReference>
<comment type="caution">
    <text evidence="1">The sequence shown here is derived from an EMBL/GenBank/DDBJ whole genome shotgun (WGS) entry which is preliminary data.</text>
</comment>
<organism evidence="1 2">
    <name type="scientific">Mucilaginibacter ximonensis</name>
    <dbReference type="NCBI Taxonomy" id="538021"/>
    <lineage>
        <taxon>Bacteria</taxon>
        <taxon>Pseudomonadati</taxon>
        <taxon>Bacteroidota</taxon>
        <taxon>Sphingobacteriia</taxon>
        <taxon>Sphingobacteriales</taxon>
        <taxon>Sphingobacteriaceae</taxon>
        <taxon>Mucilaginibacter</taxon>
    </lineage>
</organism>
<sequence length="79" mass="9410">MRTTVKYKKRAADYDQYLKQLKEQTHTTTIETREDKYIRIAKVRQDFGAFVKFYFPDYKSLPDEALSFHRGLVENLIGS</sequence>
<gene>
    <name evidence="1" type="ORF">ACFS5N_16305</name>
</gene>
<name>A0ABW5YFJ8_9SPHI</name>
<accession>A0ABW5YFJ8</accession>
<dbReference type="EMBL" id="JBHUPD010000003">
    <property type="protein sequence ID" value="MFD2874046.1"/>
    <property type="molecule type" value="Genomic_DNA"/>
</dbReference>
<protein>
    <submittedName>
        <fullName evidence="1">Uncharacterized protein</fullName>
    </submittedName>
</protein>
<evidence type="ECO:0000313" key="2">
    <source>
        <dbReference type="Proteomes" id="UP001597557"/>
    </source>
</evidence>
<proteinExistence type="predicted"/>
<reference evidence="2" key="1">
    <citation type="journal article" date="2019" name="Int. J. Syst. Evol. Microbiol.">
        <title>The Global Catalogue of Microorganisms (GCM) 10K type strain sequencing project: providing services to taxonomists for standard genome sequencing and annotation.</title>
        <authorList>
            <consortium name="The Broad Institute Genomics Platform"/>
            <consortium name="The Broad Institute Genome Sequencing Center for Infectious Disease"/>
            <person name="Wu L."/>
            <person name="Ma J."/>
        </authorList>
    </citation>
    <scope>NUCLEOTIDE SEQUENCE [LARGE SCALE GENOMIC DNA]</scope>
    <source>
        <strain evidence="2">KCTC 22437</strain>
    </source>
</reference>
<dbReference type="RefSeq" id="WP_377187953.1">
    <property type="nucleotide sequence ID" value="NZ_JBHUPD010000003.1"/>
</dbReference>